<dbReference type="PANTHER" id="PTHR31402:SF2">
    <property type="entry name" value="UPF0711 PROTEIN C18ORF21"/>
    <property type="match status" value="1"/>
</dbReference>
<reference evidence="3 4" key="1">
    <citation type="journal article" date="2011" name="Nature">
        <title>A high-resolution map of human evolutionary constraint using 29 mammals.</title>
        <authorList>
            <person name="Lindblad-Toh K."/>
            <person name="Garber M."/>
            <person name="Zuk O."/>
            <person name="Lin M.F."/>
            <person name="Parker B.J."/>
            <person name="Washietl S."/>
            <person name="Kheradpour P."/>
            <person name="Ernst J."/>
            <person name="Jordan G."/>
            <person name="Mauceli E."/>
            <person name="Ward L.D."/>
            <person name="Lowe C.B."/>
            <person name="Holloway A.K."/>
            <person name="Clamp M."/>
            <person name="Gnerre S."/>
            <person name="Alfoldi J."/>
            <person name="Beal K."/>
            <person name="Chang J."/>
            <person name="Clawson H."/>
            <person name="Cuff J."/>
            <person name="Di Palma F."/>
            <person name="Fitzgerald S."/>
            <person name="Flicek P."/>
            <person name="Guttman M."/>
            <person name="Hubisz M.J."/>
            <person name="Jaffe D.B."/>
            <person name="Jungreis I."/>
            <person name="Kent W.J."/>
            <person name="Kostka D."/>
            <person name="Lara M."/>
            <person name="Martins A.L."/>
            <person name="Massingham T."/>
            <person name="Moltke I."/>
            <person name="Raney B.J."/>
            <person name="Rasmussen M.D."/>
            <person name="Robinson J."/>
            <person name="Stark A."/>
            <person name="Vilella A.J."/>
            <person name="Wen J."/>
            <person name="Xie X."/>
            <person name="Zody M.C."/>
            <person name="Baldwin J."/>
            <person name="Bloom T."/>
            <person name="Chin C.W."/>
            <person name="Heiman D."/>
            <person name="Nicol R."/>
            <person name="Nusbaum C."/>
            <person name="Young S."/>
            <person name="Wilkinson J."/>
            <person name="Worley K.C."/>
            <person name="Kovar C.L."/>
            <person name="Muzny D.M."/>
            <person name="Gibbs R.A."/>
            <person name="Cree A."/>
            <person name="Dihn H.H."/>
            <person name="Fowler G."/>
            <person name="Jhangiani S."/>
            <person name="Joshi V."/>
            <person name="Lee S."/>
            <person name="Lewis L.R."/>
            <person name="Nazareth L.V."/>
            <person name="Okwuonu G."/>
            <person name="Santibanez J."/>
            <person name="Warren W.C."/>
            <person name="Mardis E.R."/>
            <person name="Weinstock G.M."/>
            <person name="Wilson R.K."/>
            <person name="Delehaunty K."/>
            <person name="Dooling D."/>
            <person name="Fronik C."/>
            <person name="Fulton L."/>
            <person name="Fulton B."/>
            <person name="Graves T."/>
            <person name="Minx P."/>
            <person name="Sodergren E."/>
            <person name="Birney E."/>
            <person name="Margulies E.H."/>
            <person name="Herrero J."/>
            <person name="Green E.D."/>
            <person name="Haussler D."/>
            <person name="Siepel A."/>
            <person name="Goldman N."/>
            <person name="Pollard K.S."/>
            <person name="Pedersen J.S."/>
            <person name="Lander E.S."/>
            <person name="Kellis M."/>
        </authorList>
    </citation>
    <scope>NUCLEOTIDE SEQUENCE [LARGE SCALE GENOMIC DNA]</scope>
    <source>
        <strain evidence="3 4">Thorbecke inbred</strain>
    </source>
</reference>
<keyword evidence="4" id="KW-1185">Reference proteome</keyword>
<protein>
    <submittedName>
        <fullName evidence="3">Uncharacterized protein</fullName>
    </submittedName>
</protein>
<name>A0A5F9CHZ8_RABIT</name>
<evidence type="ECO:0000313" key="4">
    <source>
        <dbReference type="Proteomes" id="UP000001811"/>
    </source>
</evidence>
<reference evidence="3" key="2">
    <citation type="submission" date="2025-08" db="UniProtKB">
        <authorList>
            <consortium name="Ensembl"/>
        </authorList>
    </citation>
    <scope>IDENTIFICATION</scope>
    <source>
        <strain evidence="3">Thorbecke</strain>
    </source>
</reference>
<evidence type="ECO:0000256" key="2">
    <source>
        <dbReference type="SAM" id="MobiDB-lite"/>
    </source>
</evidence>
<feature type="compositionally biased region" description="Polar residues" evidence="2">
    <location>
        <begin position="114"/>
        <end position="126"/>
    </location>
</feature>
<comment type="similarity">
    <text evidence="1">Belongs to the UPF0711 family.</text>
</comment>
<dbReference type="InterPro" id="IPR029779">
    <property type="entry name" value="Rmp24-like"/>
</dbReference>
<feature type="region of interest" description="Disordered" evidence="2">
    <location>
        <begin position="107"/>
        <end position="126"/>
    </location>
</feature>
<accession>A0A5F9CHZ8</accession>
<proteinExistence type="inferred from homology"/>
<dbReference type="GeneTree" id="ENSGT00390000013383"/>
<dbReference type="Bgee" id="ENSOCUG00000038909">
    <property type="expression patterns" value="Expressed in uterus and 1 other cell type or tissue"/>
</dbReference>
<feature type="region of interest" description="Disordered" evidence="2">
    <location>
        <begin position="58"/>
        <end position="79"/>
    </location>
</feature>
<dbReference type="Ensembl" id="ENSOCUT00000039262.1">
    <property type="protein sequence ID" value="ENSOCUP00000033286.1"/>
    <property type="gene ID" value="ENSOCUG00000038909.1"/>
</dbReference>
<dbReference type="PANTHER" id="PTHR31402">
    <property type="entry name" value="UPF0711 PROTEIN C18ORF21"/>
    <property type="match status" value="1"/>
</dbReference>
<feature type="compositionally biased region" description="Polar residues" evidence="2">
    <location>
        <begin position="58"/>
        <end position="75"/>
    </location>
</feature>
<dbReference type="Pfam" id="PF15719">
    <property type="entry name" value="Rmp24-like"/>
    <property type="match status" value="1"/>
</dbReference>
<dbReference type="AlphaFoldDB" id="A0A5F9CHZ8"/>
<sequence length="126" mass="14729">MRQKYYLEATSRRLQDSCPDQACCLLLVYSLSHNDKSNFEETCPYCFQLLVLDNSQAHLKPNPNSHTKNQNTETSYSRKEKVVKIYKDSKNFQSTYIWTVNTHLPSKECEPNKETLSSTKNVAWQE</sequence>
<evidence type="ECO:0000256" key="1">
    <source>
        <dbReference type="ARBA" id="ARBA00006160"/>
    </source>
</evidence>
<dbReference type="EMBL" id="AAGW02046868">
    <property type="status" value="NOT_ANNOTATED_CDS"/>
    <property type="molecule type" value="Genomic_DNA"/>
</dbReference>
<dbReference type="Proteomes" id="UP000001811">
    <property type="component" value="Chromosome X"/>
</dbReference>
<organism evidence="3 4">
    <name type="scientific">Oryctolagus cuniculus</name>
    <name type="common">Rabbit</name>
    <dbReference type="NCBI Taxonomy" id="9986"/>
    <lineage>
        <taxon>Eukaryota</taxon>
        <taxon>Metazoa</taxon>
        <taxon>Chordata</taxon>
        <taxon>Craniata</taxon>
        <taxon>Vertebrata</taxon>
        <taxon>Euteleostomi</taxon>
        <taxon>Mammalia</taxon>
        <taxon>Eutheria</taxon>
        <taxon>Euarchontoglires</taxon>
        <taxon>Glires</taxon>
        <taxon>Lagomorpha</taxon>
        <taxon>Leporidae</taxon>
        <taxon>Oryctolagus</taxon>
    </lineage>
</organism>
<evidence type="ECO:0000313" key="3">
    <source>
        <dbReference type="Ensembl" id="ENSOCUP00000033286.1"/>
    </source>
</evidence>
<reference evidence="3" key="3">
    <citation type="submission" date="2025-09" db="UniProtKB">
        <authorList>
            <consortium name="Ensembl"/>
        </authorList>
    </citation>
    <scope>IDENTIFICATION</scope>
    <source>
        <strain evidence="3">Thorbecke</strain>
    </source>
</reference>